<feature type="region of interest" description="Disordered" evidence="12">
    <location>
        <begin position="179"/>
        <end position="204"/>
    </location>
</feature>
<evidence type="ECO:0000313" key="13">
    <source>
        <dbReference type="EMBL" id="KAI5612824.1"/>
    </source>
</evidence>
<keyword evidence="4" id="KW-1017">Isopeptide bond</keyword>
<dbReference type="Pfam" id="PF00748">
    <property type="entry name" value="Calpain_inhib"/>
    <property type="match status" value="2"/>
</dbReference>
<keyword evidence="5" id="KW-0597">Phosphoprotein</keyword>
<evidence type="ECO:0000256" key="12">
    <source>
        <dbReference type="SAM" id="MobiDB-lite"/>
    </source>
</evidence>
<reference evidence="13" key="1">
    <citation type="submission" date="2018-07" db="EMBL/GenBank/DDBJ databases">
        <title>Comparative genomics of catfishes provides insights into carnivory and benthic adaptation.</title>
        <authorList>
            <person name="Zhang Y."/>
            <person name="Wang D."/>
            <person name="Peng Z."/>
            <person name="Zheng S."/>
            <person name="Shao F."/>
            <person name="Tao W."/>
        </authorList>
    </citation>
    <scope>NUCLEOTIDE SEQUENCE</scope>
    <source>
        <strain evidence="13">Chongqing</strain>
    </source>
</reference>
<feature type="non-terminal residue" evidence="13">
    <location>
        <position position="204"/>
    </location>
</feature>
<evidence type="ECO:0000256" key="10">
    <source>
        <dbReference type="ARBA" id="ARBA00022990"/>
    </source>
</evidence>
<name>A0AAD5FEM4_SILAS</name>
<protein>
    <recommendedName>
        <fullName evidence="3">Calpastatin</fullName>
    </recommendedName>
    <alternativeName>
        <fullName evidence="11">Calpain inhibitor</fullName>
    </alternativeName>
</protein>
<evidence type="ECO:0000256" key="7">
    <source>
        <dbReference type="ARBA" id="ARBA00022704"/>
    </source>
</evidence>
<evidence type="ECO:0000256" key="3">
    <source>
        <dbReference type="ARBA" id="ARBA00017619"/>
    </source>
</evidence>
<evidence type="ECO:0000256" key="9">
    <source>
        <dbReference type="ARBA" id="ARBA00022843"/>
    </source>
</evidence>
<feature type="compositionally biased region" description="Basic and acidic residues" evidence="12">
    <location>
        <begin position="48"/>
        <end position="77"/>
    </location>
</feature>
<dbReference type="Proteomes" id="UP001205998">
    <property type="component" value="Unassembled WGS sequence"/>
</dbReference>
<keyword evidence="14" id="KW-1185">Reference proteome</keyword>
<evidence type="ECO:0000256" key="6">
    <source>
        <dbReference type="ARBA" id="ARBA00022690"/>
    </source>
</evidence>
<dbReference type="GO" id="GO:0010859">
    <property type="term" value="F:calcium-dependent cysteine-type endopeptidase inhibitor activity"/>
    <property type="evidence" value="ECO:0007669"/>
    <property type="project" value="TreeGrafter"/>
</dbReference>
<keyword evidence="7" id="KW-0789">Thiol protease inhibitor</keyword>
<feature type="non-terminal residue" evidence="13">
    <location>
        <position position="1"/>
    </location>
</feature>
<dbReference type="InterPro" id="IPR001259">
    <property type="entry name" value="Prot_inh_calpain"/>
</dbReference>
<dbReference type="PANTHER" id="PTHR10077">
    <property type="entry name" value="CALPASTATIN"/>
    <property type="match status" value="1"/>
</dbReference>
<evidence type="ECO:0000256" key="4">
    <source>
        <dbReference type="ARBA" id="ARBA00022499"/>
    </source>
</evidence>
<keyword evidence="10" id="KW-0007">Acetylation</keyword>
<evidence type="ECO:0000256" key="8">
    <source>
        <dbReference type="ARBA" id="ARBA00022737"/>
    </source>
</evidence>
<gene>
    <name evidence="13" type="ORF">C0J50_4556</name>
</gene>
<comment type="function">
    <text evidence="1">Specific inhibition of calpain (calcium-dependent cysteine protease). Plays a key role in postmortem tenderization of meat and have been proposed to be involved in muscle protein degradation in living tissue.</text>
</comment>
<sequence length="204" mass="21814">DSGMSLEALDALGGTLPEAKQVPESPKLRPDQIVKEANVTSEKGVFVGERDDTLPPDYRFPKDDKKTQPPPPKKEPSLDPADALDILSGDFSCSAPAPVVQTPAQSSADFDLEELDFVAPKTASKVCSAASAPAVDRQLSEGSASAMDALSDTLKDISPAPEPTPVPLKDIVKEKKVVEERVHKTGERDDSLPPEYRPTEADIK</sequence>
<organism evidence="13 14">
    <name type="scientific">Silurus asotus</name>
    <name type="common">Amur catfish</name>
    <name type="synonym">Parasilurus asotus</name>
    <dbReference type="NCBI Taxonomy" id="30991"/>
    <lineage>
        <taxon>Eukaryota</taxon>
        <taxon>Metazoa</taxon>
        <taxon>Chordata</taxon>
        <taxon>Craniata</taxon>
        <taxon>Vertebrata</taxon>
        <taxon>Euteleostomi</taxon>
        <taxon>Actinopterygii</taxon>
        <taxon>Neopterygii</taxon>
        <taxon>Teleostei</taxon>
        <taxon>Ostariophysi</taxon>
        <taxon>Siluriformes</taxon>
        <taxon>Siluridae</taxon>
        <taxon>Silurus</taxon>
    </lineage>
</organism>
<dbReference type="PANTHER" id="PTHR10077:SF0">
    <property type="entry name" value="CALPASTATIN"/>
    <property type="match status" value="1"/>
</dbReference>
<evidence type="ECO:0000256" key="5">
    <source>
        <dbReference type="ARBA" id="ARBA00022553"/>
    </source>
</evidence>
<dbReference type="EMBL" id="MU563656">
    <property type="protein sequence ID" value="KAI5612824.1"/>
    <property type="molecule type" value="Genomic_DNA"/>
</dbReference>
<keyword evidence="6" id="KW-0646">Protease inhibitor</keyword>
<proteinExistence type="inferred from homology"/>
<dbReference type="InterPro" id="IPR026998">
    <property type="entry name" value="Calpastatin"/>
</dbReference>
<feature type="region of interest" description="Disordered" evidence="12">
    <location>
        <begin position="1"/>
        <end position="90"/>
    </location>
</feature>
<dbReference type="AlphaFoldDB" id="A0AAD5FEM4"/>
<comment type="similarity">
    <text evidence="2">Belongs to the protease inhibitor I27 (calpastatin) family.</text>
</comment>
<keyword evidence="9" id="KW-0832">Ubl conjugation</keyword>
<comment type="caution">
    <text evidence="13">The sequence shown here is derived from an EMBL/GenBank/DDBJ whole genome shotgun (WGS) entry which is preliminary data.</text>
</comment>
<evidence type="ECO:0000313" key="14">
    <source>
        <dbReference type="Proteomes" id="UP001205998"/>
    </source>
</evidence>
<evidence type="ECO:0000256" key="1">
    <source>
        <dbReference type="ARBA" id="ARBA00002637"/>
    </source>
</evidence>
<dbReference type="GO" id="GO:0005737">
    <property type="term" value="C:cytoplasm"/>
    <property type="evidence" value="ECO:0007669"/>
    <property type="project" value="TreeGrafter"/>
</dbReference>
<keyword evidence="8" id="KW-0677">Repeat</keyword>
<evidence type="ECO:0000256" key="2">
    <source>
        <dbReference type="ARBA" id="ARBA00009487"/>
    </source>
</evidence>
<accession>A0AAD5FEM4</accession>
<evidence type="ECO:0000256" key="11">
    <source>
        <dbReference type="ARBA" id="ARBA00033013"/>
    </source>
</evidence>